<dbReference type="EMBL" id="JAUSVS010000001">
    <property type="protein sequence ID" value="MDQ0462592.1"/>
    <property type="molecule type" value="Genomic_DNA"/>
</dbReference>
<dbReference type="Proteomes" id="UP001228905">
    <property type="component" value="Unassembled WGS sequence"/>
</dbReference>
<keyword evidence="3" id="KW-1185">Reference proteome</keyword>
<evidence type="ECO:0008006" key="4">
    <source>
        <dbReference type="Google" id="ProtNLM"/>
    </source>
</evidence>
<feature type="coiled-coil region" evidence="1">
    <location>
        <begin position="7"/>
        <end position="34"/>
    </location>
</feature>
<evidence type="ECO:0000256" key="1">
    <source>
        <dbReference type="SAM" id="Coils"/>
    </source>
</evidence>
<sequence>MTEPTLAEKARREAELAKALRANLRRRKAGAKAKDEGEAS</sequence>
<protein>
    <recommendedName>
        <fullName evidence="4">Transcriptional regulator</fullName>
    </recommendedName>
</protein>
<gene>
    <name evidence="2" type="ORF">QO010_000340</name>
</gene>
<evidence type="ECO:0000313" key="2">
    <source>
        <dbReference type="EMBL" id="MDQ0462592.1"/>
    </source>
</evidence>
<accession>A0ABU0IKR4</accession>
<dbReference type="RefSeq" id="WP_307345111.1">
    <property type="nucleotide sequence ID" value="NZ_JAUSVS010000001.1"/>
</dbReference>
<comment type="caution">
    <text evidence="2">The sequence shown here is derived from an EMBL/GenBank/DDBJ whole genome shotgun (WGS) entry which is preliminary data.</text>
</comment>
<reference evidence="2 3" key="1">
    <citation type="submission" date="2023-07" db="EMBL/GenBank/DDBJ databases">
        <title>Genomic Encyclopedia of Type Strains, Phase IV (KMG-IV): sequencing the most valuable type-strain genomes for metagenomic binning, comparative biology and taxonomic classification.</title>
        <authorList>
            <person name="Goeker M."/>
        </authorList>
    </citation>
    <scope>NUCLEOTIDE SEQUENCE [LARGE SCALE GENOMIC DNA]</scope>
    <source>
        <strain evidence="2 3">DSM 18695</strain>
    </source>
</reference>
<evidence type="ECO:0000313" key="3">
    <source>
        <dbReference type="Proteomes" id="UP001228905"/>
    </source>
</evidence>
<organism evidence="2 3">
    <name type="scientific">Caulobacter ginsengisoli</name>
    <dbReference type="NCBI Taxonomy" id="400775"/>
    <lineage>
        <taxon>Bacteria</taxon>
        <taxon>Pseudomonadati</taxon>
        <taxon>Pseudomonadota</taxon>
        <taxon>Alphaproteobacteria</taxon>
        <taxon>Caulobacterales</taxon>
        <taxon>Caulobacteraceae</taxon>
        <taxon>Caulobacter</taxon>
    </lineage>
</organism>
<name>A0ABU0IKR4_9CAUL</name>
<proteinExistence type="predicted"/>
<keyword evidence="1" id="KW-0175">Coiled coil</keyword>